<dbReference type="Proteomes" id="UP000007431">
    <property type="component" value="Unassembled WGS sequence"/>
</dbReference>
<evidence type="ECO:0000313" key="1">
    <source>
        <dbReference type="EMBL" id="EFI92493.1"/>
    </source>
</evidence>
<organism evidence="2">
    <name type="scientific">Schizophyllum commune (strain H4-8 / FGSC 9210)</name>
    <name type="common">Split gill fungus</name>
    <dbReference type="NCBI Taxonomy" id="578458"/>
    <lineage>
        <taxon>Eukaryota</taxon>
        <taxon>Fungi</taxon>
        <taxon>Dikarya</taxon>
        <taxon>Basidiomycota</taxon>
        <taxon>Agaricomycotina</taxon>
        <taxon>Agaricomycetes</taxon>
        <taxon>Agaricomycetidae</taxon>
        <taxon>Agaricales</taxon>
        <taxon>Schizophyllaceae</taxon>
        <taxon>Schizophyllum</taxon>
    </lineage>
</organism>
<dbReference type="InParanoid" id="D8QIZ6"/>
<evidence type="ECO:0000313" key="2">
    <source>
        <dbReference type="Proteomes" id="UP000007431"/>
    </source>
</evidence>
<dbReference type="VEuPathDB" id="FungiDB:SCHCODRAFT_02643574"/>
<dbReference type="HOGENOM" id="CLU_2499151_0_0_1"/>
<proteinExistence type="predicted"/>
<reference evidence="1 2" key="1">
    <citation type="journal article" date="2010" name="Nat. Biotechnol.">
        <title>Genome sequence of the model mushroom Schizophyllum commune.</title>
        <authorList>
            <person name="Ohm R.A."/>
            <person name="de Jong J.F."/>
            <person name="Lugones L.G."/>
            <person name="Aerts A."/>
            <person name="Kothe E."/>
            <person name="Stajich J.E."/>
            <person name="de Vries R.P."/>
            <person name="Record E."/>
            <person name="Levasseur A."/>
            <person name="Baker S.E."/>
            <person name="Bartholomew K.A."/>
            <person name="Coutinho P.M."/>
            <person name="Erdmann S."/>
            <person name="Fowler T.J."/>
            <person name="Gathman A.C."/>
            <person name="Lombard V."/>
            <person name="Henrissat B."/>
            <person name="Knabe N."/>
            <person name="Kuees U."/>
            <person name="Lilly W.W."/>
            <person name="Lindquist E."/>
            <person name="Lucas S."/>
            <person name="Magnuson J.K."/>
            <person name="Piumi F."/>
            <person name="Raudaskoski M."/>
            <person name="Salamov A."/>
            <person name="Schmutz J."/>
            <person name="Schwarze F.W.M.R."/>
            <person name="vanKuyk P.A."/>
            <person name="Horton J.S."/>
            <person name="Grigoriev I.V."/>
            <person name="Woesten H.A.B."/>
        </authorList>
    </citation>
    <scope>NUCLEOTIDE SEQUENCE [LARGE SCALE GENOMIC DNA]</scope>
    <source>
        <strain evidence="2">H4-8 / FGSC 9210</strain>
    </source>
</reference>
<keyword evidence="2" id="KW-1185">Reference proteome</keyword>
<dbReference type="EMBL" id="GL377313">
    <property type="protein sequence ID" value="EFI92493.1"/>
    <property type="molecule type" value="Genomic_DNA"/>
</dbReference>
<name>D8QIZ6_SCHCM</name>
<protein>
    <submittedName>
        <fullName evidence="1">Uncharacterized protein</fullName>
    </submittedName>
</protein>
<feature type="non-terminal residue" evidence="1">
    <location>
        <position position="86"/>
    </location>
</feature>
<sequence length="86" mass="9308">MLSGSATPCILDINFVTKRDLQTAAARTAMAALLPQECDGFLKEGDRKRRYPVDVRGAYWEILGRELGARTGGLLLKPAEAEASGK</sequence>
<accession>D8QIZ6</accession>
<gene>
    <name evidence="1" type="ORF">SCHCODRAFT_113864</name>
</gene>
<dbReference type="AlphaFoldDB" id="D8QIZ6"/>